<sequence>MTSAGKLGALESIASKIESIHSSNSSSATLSNARSALEDLEKKVEGEKPDPEGHPASSDTQPLHGPKVAPEDHKSPETKKPGSISTAVKGSSSPKSEAKDADGDKSEDNDGKDRSNKKDDTNDKGDKKPEGTDDKSDNSDNPKGKDTKGDGDNTEDKVNTKDSDNLDKKGNNTDGGDDAPKSLGVDDFLTSPPEKASSFEERKRKWEARAKAYTTKTGLSKFDQKHEASELGEDEWQEVLENCGAMYGWYVDGPNKQIVRAPKAAFRLKAIEPPQKPLNSSTGSNGGMGTSSLGVAKSITPSPRAVLTPASSLPTSPSTASSKSSTTDSSRSASIEDLGSSIPISVNGKGAQVSIVPTSSSSHSGCTKPTAQSTGTPSGPPTSPDSHASQAATGNSSDEEKQPAVVLPTFSINDNSRIDVVVSSHEFQTSMAMNDFSASSTSASLSGSYGPISASVSYSQSSSQSSASSGTSDTYHKTMIANYLFPRVDLFLDGSCLEPTPDLKKALVKVEKSKNIKDLRQLRRDFGYLFCKHITLGGRLQTHQLMDQKNTTSEQEQKHAMKTSVGLAVSSPKVGASVSHTQESGSATSSSQATSDRSEEHAFEANGGDTLLASNPVAWVPTVGNYTNWRVINRESLMLMSDAISELEGFEHTRSWFEQAVPVLSRFISFANHPTRQIRLRLMSPNHHLCLSYKKESQDPDYALPPNYYLGHRPSSTVMPIAMNKVDPNDVWGLIEMPGPEPEFLFSPGSYRAPAIYGHAANKVGQSLYGTTYDTELMSTIWSISSPFDDVLCHESRVTIRTNPLRTKPLENAQYTAKAVLADAASALATGQKEASMVYSQPVISSLVVFRNQQGVFLPGMSDSKEIHIWRILKKGALPGTKPPIYEGDEIILAWCFQDQVCGYRDFTEDVFGRRRTVAPNESKNSVLYMKLPWPRFEPVQSLPDQEEPLPNALMMSEVPQPGDSKLTPGDQIRVISKQQSKTTQILVEECIFRLDLVKEYGRGDVDDYLLQGVSQEATFAGTITREAKEKREHEQKEQKDRDYDMARRHQEELEASSHEANFTEGFSHVVSGFFGI</sequence>
<dbReference type="EMBL" id="PXOG01000147">
    <property type="protein sequence ID" value="RGP72590.1"/>
    <property type="molecule type" value="Genomic_DNA"/>
</dbReference>
<feature type="compositionally biased region" description="Basic and acidic residues" evidence="1">
    <location>
        <begin position="1026"/>
        <end position="1058"/>
    </location>
</feature>
<gene>
    <name evidence="3" type="ORF">FLONG3_6598</name>
</gene>
<evidence type="ECO:0000313" key="4">
    <source>
        <dbReference type="Proteomes" id="UP000266234"/>
    </source>
</evidence>
<feature type="region of interest" description="Disordered" evidence="1">
    <location>
        <begin position="1026"/>
        <end position="1060"/>
    </location>
</feature>
<feature type="domain" description="MACPF-like" evidence="2">
    <location>
        <begin position="428"/>
        <end position="635"/>
    </location>
</feature>
<comment type="caution">
    <text evidence="3">The sequence shown here is derived from an EMBL/GenBank/DDBJ whole genome shotgun (WGS) entry which is preliminary data.</text>
</comment>
<feature type="compositionally biased region" description="Polar residues" evidence="1">
    <location>
        <begin position="83"/>
        <end position="95"/>
    </location>
</feature>
<proteinExistence type="predicted"/>
<feature type="compositionally biased region" description="Basic and acidic residues" evidence="1">
    <location>
        <begin position="36"/>
        <end position="53"/>
    </location>
</feature>
<dbReference type="STRING" id="694270.A0A395SJI2"/>
<reference evidence="3 4" key="1">
    <citation type="journal article" date="2018" name="PLoS Pathog.">
        <title>Evolution of structural diversity of trichothecenes, a family of toxins produced by plant pathogenic and entomopathogenic fungi.</title>
        <authorList>
            <person name="Proctor R.H."/>
            <person name="McCormick S.P."/>
            <person name="Kim H.S."/>
            <person name="Cardoza R.E."/>
            <person name="Stanley A.M."/>
            <person name="Lindo L."/>
            <person name="Kelly A."/>
            <person name="Brown D.W."/>
            <person name="Lee T."/>
            <person name="Vaughan M.M."/>
            <person name="Alexander N.J."/>
            <person name="Busman M."/>
            <person name="Gutierrez S."/>
        </authorList>
    </citation>
    <scope>NUCLEOTIDE SEQUENCE [LARGE SCALE GENOMIC DNA]</scope>
    <source>
        <strain evidence="3 4">NRRL 20695</strain>
    </source>
</reference>
<feature type="region of interest" description="Disordered" evidence="1">
    <location>
        <begin position="19"/>
        <end position="204"/>
    </location>
</feature>
<feature type="region of interest" description="Disordered" evidence="1">
    <location>
        <begin position="270"/>
        <end position="404"/>
    </location>
</feature>
<feature type="compositionally biased region" description="Basic and acidic residues" evidence="1">
    <location>
        <begin position="96"/>
        <end position="171"/>
    </location>
</feature>
<feature type="compositionally biased region" description="Low complexity" evidence="1">
    <location>
        <begin position="19"/>
        <end position="35"/>
    </location>
</feature>
<keyword evidence="4" id="KW-1185">Reference proteome</keyword>
<dbReference type="Pfam" id="PF22693">
    <property type="entry name" value="MACPF_1"/>
    <property type="match status" value="1"/>
</dbReference>
<feature type="compositionally biased region" description="Low complexity" evidence="1">
    <location>
        <begin position="308"/>
        <end position="333"/>
    </location>
</feature>
<organism evidence="3 4">
    <name type="scientific">Fusarium longipes</name>
    <dbReference type="NCBI Taxonomy" id="694270"/>
    <lineage>
        <taxon>Eukaryota</taxon>
        <taxon>Fungi</taxon>
        <taxon>Dikarya</taxon>
        <taxon>Ascomycota</taxon>
        <taxon>Pezizomycotina</taxon>
        <taxon>Sordariomycetes</taxon>
        <taxon>Hypocreomycetidae</taxon>
        <taxon>Hypocreales</taxon>
        <taxon>Nectriaceae</taxon>
        <taxon>Fusarium</taxon>
    </lineage>
</organism>
<feature type="region of interest" description="Disordered" evidence="1">
    <location>
        <begin position="576"/>
        <end position="601"/>
    </location>
</feature>
<dbReference type="Proteomes" id="UP000266234">
    <property type="component" value="Unassembled WGS sequence"/>
</dbReference>
<feature type="compositionally biased region" description="Polar residues" evidence="1">
    <location>
        <begin position="385"/>
        <end position="396"/>
    </location>
</feature>
<dbReference type="AlphaFoldDB" id="A0A395SJI2"/>
<name>A0A395SJI2_9HYPO</name>
<evidence type="ECO:0000259" key="2">
    <source>
        <dbReference type="Pfam" id="PF22693"/>
    </source>
</evidence>
<protein>
    <recommendedName>
        <fullName evidence="2">MACPF-like domain-containing protein</fullName>
    </recommendedName>
</protein>
<dbReference type="OrthoDB" id="2562973at2759"/>
<dbReference type="InterPro" id="IPR054586">
    <property type="entry name" value="MACPF_1_fungal"/>
</dbReference>
<evidence type="ECO:0000256" key="1">
    <source>
        <dbReference type="SAM" id="MobiDB-lite"/>
    </source>
</evidence>
<feature type="compositionally biased region" description="Basic and acidic residues" evidence="1">
    <location>
        <begin position="69"/>
        <end position="80"/>
    </location>
</feature>
<evidence type="ECO:0000313" key="3">
    <source>
        <dbReference type="EMBL" id="RGP72590.1"/>
    </source>
</evidence>
<accession>A0A395SJI2</accession>
<feature type="compositionally biased region" description="Low complexity" evidence="1">
    <location>
        <begin position="579"/>
        <end position="595"/>
    </location>
</feature>